<evidence type="ECO:0000313" key="4">
    <source>
        <dbReference type="Proteomes" id="UP000194131"/>
    </source>
</evidence>
<accession>C2Y179</accession>
<gene>
    <name evidence="2" type="ORF">bcere0026_47230</name>
    <name evidence="3" type="ORF">S3E15_01045</name>
</gene>
<reference evidence="3 4" key="2">
    <citation type="submission" date="2016-12" db="EMBL/GenBank/DDBJ databases">
        <title>Genome Sequences of Twelve Sporeforming Bacillus Species Isolated from Foods.</title>
        <authorList>
            <person name="De Jong A."/>
            <person name="Holsappel S."/>
            <person name="Kuipers O.P."/>
        </authorList>
    </citation>
    <scope>NUCLEOTIDE SEQUENCE [LARGE SCALE GENOMIC DNA]</scope>
    <source>
        <strain evidence="3 4">S3E15</strain>
    </source>
</reference>
<dbReference type="GeneID" id="66265446"/>
<evidence type="ECO:0000313" key="2">
    <source>
        <dbReference type="EMBL" id="EEL68324.1"/>
    </source>
</evidence>
<organism evidence="2">
    <name type="scientific">Bacillus mycoides</name>
    <dbReference type="NCBI Taxonomy" id="1405"/>
    <lineage>
        <taxon>Bacteria</taxon>
        <taxon>Bacillati</taxon>
        <taxon>Bacillota</taxon>
        <taxon>Bacilli</taxon>
        <taxon>Bacillales</taxon>
        <taxon>Bacillaceae</taxon>
        <taxon>Bacillus</taxon>
        <taxon>Bacillus cereus group</taxon>
    </lineage>
</organism>
<evidence type="ECO:0000259" key="1">
    <source>
        <dbReference type="Pfam" id="PF00085"/>
    </source>
</evidence>
<dbReference type="OMA" id="YKNNVNY"/>
<evidence type="ECO:0000313" key="3">
    <source>
        <dbReference type="EMBL" id="OSX91412.1"/>
    </source>
</evidence>
<dbReference type="AlphaFoldDB" id="A0A0A0WSD2"/>
<dbReference type="EMBL" id="MRWU01000011">
    <property type="protein sequence ID" value="OSX91412.1"/>
    <property type="molecule type" value="Genomic_DNA"/>
</dbReference>
<comment type="caution">
    <text evidence="2">The sequence shown here is derived from an EMBL/GenBank/DDBJ whole genome shotgun (WGS) entry which is preliminary data.</text>
</comment>
<dbReference type="PANTHER" id="PTHR45663">
    <property type="entry name" value="GEO12009P1"/>
    <property type="match status" value="1"/>
</dbReference>
<accession>C2Q2U8</accession>
<dbReference type="RefSeq" id="WP_002015940.1">
    <property type="nucleotide sequence ID" value="NZ_CM000719.1"/>
</dbReference>
<dbReference type="GO" id="GO:0045454">
    <property type="term" value="P:cell redox homeostasis"/>
    <property type="evidence" value="ECO:0007669"/>
    <property type="project" value="TreeGrafter"/>
</dbReference>
<dbReference type="Gene3D" id="3.40.30.10">
    <property type="entry name" value="Glutaredoxin"/>
    <property type="match status" value="1"/>
</dbReference>
<sequence length="102" mass="11559">MIEVIDWTGAEATALIGNEEKTVLYVYTPMCGTCQLAKKMLTVVEMTIEDLKIGMLDLNYAPHLAKEYGIESVPCLLIFENGTLMKKIYAFHSVEYLYTELK</sequence>
<protein>
    <submittedName>
        <fullName evidence="2">Thioredoxin</fullName>
    </submittedName>
</protein>
<dbReference type="CDD" id="cd02947">
    <property type="entry name" value="TRX_family"/>
    <property type="match status" value="1"/>
</dbReference>
<name>A0A0A0WSD2_BACMY</name>
<accession>A0A0A0WSD2</accession>
<accession>A0A1X6PSN8</accession>
<dbReference type="InterPro" id="IPR013766">
    <property type="entry name" value="Thioredoxin_domain"/>
</dbReference>
<proteinExistence type="predicted"/>
<dbReference type="SUPFAM" id="SSF52833">
    <property type="entry name" value="Thioredoxin-like"/>
    <property type="match status" value="1"/>
</dbReference>
<dbReference type="Proteomes" id="UP000194131">
    <property type="component" value="Unassembled WGS sequence"/>
</dbReference>
<feature type="domain" description="Thioredoxin" evidence="1">
    <location>
        <begin position="15"/>
        <end position="91"/>
    </location>
</feature>
<dbReference type="KEGG" id="bww:bwei_4781"/>
<dbReference type="GO" id="GO:0005829">
    <property type="term" value="C:cytosol"/>
    <property type="evidence" value="ECO:0007669"/>
    <property type="project" value="TreeGrafter"/>
</dbReference>
<dbReference type="GO" id="GO:0015035">
    <property type="term" value="F:protein-disulfide reductase activity"/>
    <property type="evidence" value="ECO:0007669"/>
    <property type="project" value="TreeGrafter"/>
</dbReference>
<dbReference type="InterPro" id="IPR036249">
    <property type="entry name" value="Thioredoxin-like_sf"/>
</dbReference>
<dbReference type="PANTHER" id="PTHR45663:SF41">
    <property type="entry name" value="THIOREDOXIN-LIKE PROTEIN YUSE"/>
    <property type="match status" value="1"/>
</dbReference>
<dbReference type="Proteomes" id="UP000001753">
    <property type="component" value="Chromosome"/>
</dbReference>
<dbReference type="Pfam" id="PF00085">
    <property type="entry name" value="Thioredoxin"/>
    <property type="match status" value="1"/>
</dbReference>
<dbReference type="EMBL" id="ACMP01000129">
    <property type="protein sequence ID" value="EEL68324.1"/>
    <property type="molecule type" value="Genomic_DNA"/>
</dbReference>
<reference evidence="2" key="1">
    <citation type="journal article" date="2012" name="Genome Res.">
        <title>Genomic characterization of the Bacillus cereus sensu lato species: Backdrop to the evolution of Bacillus anthracis.</title>
        <authorList>
            <person name="Zwick M.E."/>
            <person name="Joseph S.J."/>
            <person name="Didelot X."/>
            <person name="Chen P.E."/>
            <person name="Bishop-Lilly K.A."/>
            <person name="Stewart A.C."/>
            <person name="Willner K."/>
            <person name="Nolan N."/>
            <person name="Lentz S."/>
            <person name="Thomason M.K."/>
            <person name="Sozhamannan S."/>
            <person name="Mateczun A.J."/>
            <person name="Du L."/>
            <person name="Read T.D."/>
        </authorList>
    </citation>
    <scope>NUCLEOTIDE SEQUENCE [LARGE SCALE GENOMIC DNA]</scope>
    <source>
        <strain evidence="2">AH603</strain>
    </source>
</reference>